<feature type="compositionally biased region" description="Basic and acidic residues" evidence="1">
    <location>
        <begin position="216"/>
        <end position="225"/>
    </location>
</feature>
<organism evidence="2">
    <name type="scientific">Chrysotila carterae</name>
    <name type="common">Marine alga</name>
    <name type="synonym">Syracosphaera carterae</name>
    <dbReference type="NCBI Taxonomy" id="13221"/>
    <lineage>
        <taxon>Eukaryota</taxon>
        <taxon>Haptista</taxon>
        <taxon>Haptophyta</taxon>
        <taxon>Prymnesiophyceae</taxon>
        <taxon>Isochrysidales</taxon>
        <taxon>Isochrysidaceae</taxon>
        <taxon>Chrysotila</taxon>
    </lineage>
</organism>
<sequence length="368" mass="40176">MRIRSDDAKVASWAAALTLAATYGCRCGYPQIDLRRSTALVPVLRNKGIVQQSACTAVELVSSCCERAGCVPLSTPLKISPRWLARCVGFGGPLMTWIPLLLATAGNSDGGAWPSLRPTILWYLGAIGPVRHACRVLPSHWDPSGHIFVYGMQLLPLWAASPPMSPLSVYLTGWSACLCYLSVATAAFFHTASESAAGFALVAPLWLCMRTQSPTQRERRAERTKWPLATQQRKQTQEAAAQGNMHNAGHRRSAQRACARACMQAAPVGAVAAVWAGVTGAAWCSPQLRRSGVLAGELVYDASLFALFALGEVLHPRDTFSHRLNPQLSRMSQPQRRQGQQRQLPQPWPGEQEKLGRQWQRLHASCFG</sequence>
<evidence type="ECO:0000256" key="1">
    <source>
        <dbReference type="SAM" id="MobiDB-lite"/>
    </source>
</evidence>
<dbReference type="AlphaFoldDB" id="A0A7S4C305"/>
<name>A0A7S4C305_CHRCT</name>
<feature type="compositionally biased region" description="Polar residues" evidence="1">
    <location>
        <begin position="229"/>
        <end position="239"/>
    </location>
</feature>
<gene>
    <name evidence="2" type="ORF">PCAR00345_LOCUS37681</name>
</gene>
<proteinExistence type="predicted"/>
<evidence type="ECO:0000313" key="2">
    <source>
        <dbReference type="EMBL" id="CAE0784973.1"/>
    </source>
</evidence>
<dbReference type="PROSITE" id="PS51257">
    <property type="entry name" value="PROKAR_LIPOPROTEIN"/>
    <property type="match status" value="1"/>
</dbReference>
<reference evidence="2" key="1">
    <citation type="submission" date="2021-01" db="EMBL/GenBank/DDBJ databases">
        <authorList>
            <person name="Corre E."/>
            <person name="Pelletier E."/>
            <person name="Niang G."/>
            <person name="Scheremetjew M."/>
            <person name="Finn R."/>
            <person name="Kale V."/>
            <person name="Holt S."/>
            <person name="Cochrane G."/>
            <person name="Meng A."/>
            <person name="Brown T."/>
            <person name="Cohen L."/>
        </authorList>
    </citation>
    <scope>NUCLEOTIDE SEQUENCE</scope>
    <source>
        <strain evidence="2">CCMP645</strain>
    </source>
</reference>
<protein>
    <submittedName>
        <fullName evidence="2">Uncharacterized protein</fullName>
    </submittedName>
</protein>
<accession>A0A7S4C305</accession>
<feature type="compositionally biased region" description="Low complexity" evidence="1">
    <location>
        <begin position="333"/>
        <end position="345"/>
    </location>
</feature>
<dbReference type="EMBL" id="HBIZ01060391">
    <property type="protein sequence ID" value="CAE0784973.1"/>
    <property type="molecule type" value="Transcribed_RNA"/>
</dbReference>
<feature type="region of interest" description="Disordered" evidence="1">
    <location>
        <begin position="216"/>
        <end position="250"/>
    </location>
</feature>
<feature type="region of interest" description="Disordered" evidence="1">
    <location>
        <begin position="328"/>
        <end position="357"/>
    </location>
</feature>